<dbReference type="SMART" id="SM00249">
    <property type="entry name" value="PHD"/>
    <property type="match status" value="1"/>
</dbReference>
<feature type="region of interest" description="Disordered" evidence="11">
    <location>
        <begin position="26"/>
        <end position="48"/>
    </location>
</feature>
<dbReference type="CDD" id="cd15543">
    <property type="entry name" value="PHD_RSF1"/>
    <property type="match status" value="1"/>
</dbReference>
<reference evidence="15 16" key="1">
    <citation type="journal article" date="2023" name="Commun. Biol.">
        <title>Reorganization of the ancestral sex-determining regions during the evolution of trioecy in Pleodorina starrii.</title>
        <authorList>
            <person name="Takahashi K."/>
            <person name="Suzuki S."/>
            <person name="Kawai-Toyooka H."/>
            <person name="Yamamoto K."/>
            <person name="Hamaji T."/>
            <person name="Ootsuki R."/>
            <person name="Yamaguchi H."/>
            <person name="Kawachi M."/>
            <person name="Higashiyama T."/>
            <person name="Nozaki H."/>
        </authorList>
    </citation>
    <scope>NUCLEOTIDE SEQUENCE [LARGE SCALE GENOMIC DNA]</scope>
    <source>
        <strain evidence="15 16">NIES-4479</strain>
    </source>
</reference>
<proteinExistence type="predicted"/>
<dbReference type="Gene3D" id="3.30.70.270">
    <property type="match status" value="2"/>
</dbReference>
<evidence type="ECO:0000256" key="6">
    <source>
        <dbReference type="ARBA" id="ARBA00022771"/>
    </source>
</evidence>
<evidence type="ECO:0000256" key="7">
    <source>
        <dbReference type="ARBA" id="ARBA00022801"/>
    </source>
</evidence>
<keyword evidence="9" id="KW-0695">RNA-directed DNA polymerase</keyword>
<evidence type="ECO:0000256" key="10">
    <source>
        <dbReference type="PROSITE-ProRule" id="PRU00146"/>
    </source>
</evidence>
<dbReference type="PROSITE" id="PS50878">
    <property type="entry name" value="RT_POL"/>
    <property type="match status" value="1"/>
</dbReference>
<keyword evidence="2" id="KW-0548">Nucleotidyltransferase</keyword>
<evidence type="ECO:0000256" key="1">
    <source>
        <dbReference type="ARBA" id="ARBA00022679"/>
    </source>
</evidence>
<dbReference type="GO" id="GO:0003676">
    <property type="term" value="F:nucleic acid binding"/>
    <property type="evidence" value="ECO:0007669"/>
    <property type="project" value="InterPro"/>
</dbReference>
<dbReference type="InterPro" id="IPR041588">
    <property type="entry name" value="Integrase_H2C2"/>
</dbReference>
<accession>A0A9W6BWZ4</accession>
<dbReference type="InterPro" id="IPR001584">
    <property type="entry name" value="Integrase_cat-core"/>
</dbReference>
<gene>
    <name evidence="15" type="primary">PLESTMB000801</name>
    <name evidence="15" type="ORF">PLESTB_001531000</name>
</gene>
<dbReference type="GO" id="GO:0004519">
    <property type="term" value="F:endonuclease activity"/>
    <property type="evidence" value="ECO:0007669"/>
    <property type="project" value="UniProtKB-KW"/>
</dbReference>
<feature type="domain" description="Reverse transcriptase" evidence="13">
    <location>
        <begin position="137"/>
        <end position="322"/>
    </location>
</feature>
<dbReference type="OrthoDB" id="541843at2759"/>
<dbReference type="InterPro" id="IPR041373">
    <property type="entry name" value="RT_RNaseH"/>
</dbReference>
<dbReference type="InterPro" id="IPR036397">
    <property type="entry name" value="RNaseH_sf"/>
</dbReference>
<dbReference type="InterPro" id="IPR012337">
    <property type="entry name" value="RNaseH-like_sf"/>
</dbReference>
<keyword evidence="8" id="KW-0862">Zinc</keyword>
<feature type="domain" description="Integrase catalytic" evidence="14">
    <location>
        <begin position="1326"/>
        <end position="1492"/>
    </location>
</feature>
<organism evidence="15 16">
    <name type="scientific">Pleodorina starrii</name>
    <dbReference type="NCBI Taxonomy" id="330485"/>
    <lineage>
        <taxon>Eukaryota</taxon>
        <taxon>Viridiplantae</taxon>
        <taxon>Chlorophyta</taxon>
        <taxon>core chlorophytes</taxon>
        <taxon>Chlorophyceae</taxon>
        <taxon>CS clade</taxon>
        <taxon>Chlamydomonadales</taxon>
        <taxon>Volvocaceae</taxon>
        <taxon>Pleodorina</taxon>
    </lineage>
</organism>
<evidence type="ECO:0000256" key="2">
    <source>
        <dbReference type="ARBA" id="ARBA00022695"/>
    </source>
</evidence>
<dbReference type="Pfam" id="PF00078">
    <property type="entry name" value="RVT_1"/>
    <property type="match status" value="1"/>
</dbReference>
<dbReference type="Proteomes" id="UP001165080">
    <property type="component" value="Unassembled WGS sequence"/>
</dbReference>
<evidence type="ECO:0000259" key="13">
    <source>
        <dbReference type="PROSITE" id="PS50878"/>
    </source>
</evidence>
<keyword evidence="16" id="KW-1185">Reference proteome</keyword>
<evidence type="ECO:0000313" key="16">
    <source>
        <dbReference type="Proteomes" id="UP001165080"/>
    </source>
</evidence>
<evidence type="ECO:0000256" key="11">
    <source>
        <dbReference type="SAM" id="MobiDB-lite"/>
    </source>
</evidence>
<dbReference type="PROSITE" id="PS50994">
    <property type="entry name" value="INTEGRASE"/>
    <property type="match status" value="1"/>
</dbReference>
<dbReference type="InterPro" id="IPR000477">
    <property type="entry name" value="RT_dom"/>
</dbReference>
<evidence type="ECO:0000259" key="12">
    <source>
        <dbReference type="PROSITE" id="PS50016"/>
    </source>
</evidence>
<dbReference type="InterPro" id="IPR019786">
    <property type="entry name" value="Zinc_finger_PHD-type_CS"/>
</dbReference>
<dbReference type="PROSITE" id="PS50016">
    <property type="entry name" value="ZF_PHD_2"/>
    <property type="match status" value="1"/>
</dbReference>
<dbReference type="GO" id="GO:0015074">
    <property type="term" value="P:DNA integration"/>
    <property type="evidence" value="ECO:0007669"/>
    <property type="project" value="InterPro"/>
</dbReference>
<dbReference type="SUPFAM" id="SSF53098">
    <property type="entry name" value="Ribonuclease H-like"/>
    <property type="match status" value="1"/>
</dbReference>
<evidence type="ECO:0000256" key="3">
    <source>
        <dbReference type="ARBA" id="ARBA00022722"/>
    </source>
</evidence>
<keyword evidence="4" id="KW-0479">Metal-binding</keyword>
<dbReference type="InterPro" id="IPR011011">
    <property type="entry name" value="Znf_FYVE_PHD"/>
</dbReference>
<dbReference type="InterPro" id="IPR001965">
    <property type="entry name" value="Znf_PHD"/>
</dbReference>
<keyword evidence="5" id="KW-0255">Endonuclease</keyword>
<dbReference type="Gene3D" id="3.10.10.10">
    <property type="entry name" value="HIV Type 1 Reverse Transcriptase, subunit A, domain 1"/>
    <property type="match status" value="1"/>
</dbReference>
<keyword evidence="6 10" id="KW-0863">Zinc-finger</keyword>
<dbReference type="Pfam" id="PF17917">
    <property type="entry name" value="RT_RNaseH"/>
    <property type="match status" value="1"/>
</dbReference>
<dbReference type="InterPro" id="IPR050951">
    <property type="entry name" value="Retrovirus_Pol_polyprotein"/>
</dbReference>
<keyword evidence="1" id="KW-0808">Transferase</keyword>
<dbReference type="Pfam" id="PF00628">
    <property type="entry name" value="PHD"/>
    <property type="match status" value="1"/>
</dbReference>
<evidence type="ECO:0000256" key="8">
    <source>
        <dbReference type="ARBA" id="ARBA00022833"/>
    </source>
</evidence>
<dbReference type="InterPro" id="IPR043128">
    <property type="entry name" value="Rev_trsase/Diguanyl_cyclase"/>
</dbReference>
<dbReference type="Gene3D" id="3.30.40.10">
    <property type="entry name" value="Zinc/RING finger domain, C3HC4 (zinc finger)"/>
    <property type="match status" value="1"/>
</dbReference>
<evidence type="ECO:0000256" key="9">
    <source>
        <dbReference type="ARBA" id="ARBA00022918"/>
    </source>
</evidence>
<evidence type="ECO:0008006" key="17">
    <source>
        <dbReference type="Google" id="ProtNLM"/>
    </source>
</evidence>
<dbReference type="Gene3D" id="3.30.420.10">
    <property type="entry name" value="Ribonuclease H-like superfamily/Ribonuclease H"/>
    <property type="match status" value="1"/>
</dbReference>
<keyword evidence="7" id="KW-0378">Hydrolase</keyword>
<protein>
    <recommendedName>
        <fullName evidence="17">Retrovirus-related Pol polyprotein from transposon</fullName>
    </recommendedName>
</protein>
<evidence type="ECO:0000313" key="15">
    <source>
        <dbReference type="EMBL" id="GLC59764.1"/>
    </source>
</evidence>
<dbReference type="GO" id="GO:0003964">
    <property type="term" value="F:RNA-directed DNA polymerase activity"/>
    <property type="evidence" value="ECO:0007669"/>
    <property type="project" value="UniProtKB-KW"/>
</dbReference>
<dbReference type="CDD" id="cd01647">
    <property type="entry name" value="RT_LTR"/>
    <property type="match status" value="1"/>
</dbReference>
<evidence type="ECO:0000256" key="4">
    <source>
        <dbReference type="ARBA" id="ARBA00022723"/>
    </source>
</evidence>
<dbReference type="CDD" id="cd09274">
    <property type="entry name" value="RNase_HI_RT_Ty3"/>
    <property type="match status" value="1"/>
</dbReference>
<dbReference type="SUPFAM" id="SSF56672">
    <property type="entry name" value="DNA/RNA polymerases"/>
    <property type="match status" value="1"/>
</dbReference>
<dbReference type="SUPFAM" id="SSF57903">
    <property type="entry name" value="FYVE/PHD zinc finger"/>
    <property type="match status" value="1"/>
</dbReference>
<dbReference type="InterPro" id="IPR013083">
    <property type="entry name" value="Znf_RING/FYVE/PHD"/>
</dbReference>
<evidence type="ECO:0000256" key="5">
    <source>
        <dbReference type="ARBA" id="ARBA00022759"/>
    </source>
</evidence>
<dbReference type="InterPro" id="IPR043502">
    <property type="entry name" value="DNA/RNA_pol_sf"/>
</dbReference>
<name>A0A9W6BWZ4_9CHLO</name>
<dbReference type="GO" id="GO:0016787">
    <property type="term" value="F:hydrolase activity"/>
    <property type="evidence" value="ECO:0007669"/>
    <property type="project" value="UniProtKB-KW"/>
</dbReference>
<dbReference type="InterPro" id="IPR019787">
    <property type="entry name" value="Znf_PHD-finger"/>
</dbReference>
<dbReference type="PROSITE" id="PS01359">
    <property type="entry name" value="ZF_PHD_1"/>
    <property type="match status" value="1"/>
</dbReference>
<dbReference type="PANTHER" id="PTHR37984">
    <property type="entry name" value="PROTEIN CBG26694"/>
    <property type="match status" value="1"/>
</dbReference>
<dbReference type="GO" id="GO:0008270">
    <property type="term" value="F:zinc ion binding"/>
    <property type="evidence" value="ECO:0007669"/>
    <property type="project" value="UniProtKB-KW"/>
</dbReference>
<dbReference type="EMBL" id="BRXU01000029">
    <property type="protein sequence ID" value="GLC59764.1"/>
    <property type="molecule type" value="Genomic_DNA"/>
</dbReference>
<keyword evidence="3" id="KW-0540">Nuclease</keyword>
<dbReference type="Gene3D" id="1.10.340.70">
    <property type="match status" value="1"/>
</dbReference>
<sequence length="1787" mass="193127">MSAAEAAGMRDPAAWMPGLLDSDSDSEYDDGLLQPADFTPEGKRMLPPEAKYEVTPGKWLLCQRSEMTPELKRRFLDLVGRNDDIFARSMRDLGEYRGDVGPARIELAHQRPIYQRPRSHSAEEYAAMDAACQELLEAGIIEESRSSSFAMNSTLPPKRAADGTWTQRRFCQDARELNAATLPDLHLSPLPEQLFQQVGDATWLTKMDCRAAFLQIPLAPEHRERTSFWWRRRLMQYKRLVYGLRNATAHFQRVMDHAIRKHGLEEFVVCYVDDLLIYSQTAEQHLEHLARVFAMLREIGIRLHPEKTLVGGDAVEFLGFMVSAQGLSPTRAKVEALLALEPPNSSAAVRRLLGMFSYYRGLVPHFADITAPLNPLTSTKYVWQPSSWGPEQQAALDELKRIYTQMDGPVLRRVQPDRPLILHTDFSGVGISGILGQLDDSGQEYLCAAVSRSLNVHERRYDSYKGELLAVVWACKMFYPYLAARHFTVVTDHAPLLWLMSQQDGLPAQYARWALQLQAFAFDVAHRPGKLHQNADALSRHPLTSAHDGTGARVDEEGDPLRPPPVLVQYPGASWPLYAYSRAPEGAQAPAAVVTHLAAVARCSAALARRFSVQHDLEDPATSLAAAPEAVGPLAGLTHLAGPVPAARAAYLCVHAVCAVVSVGLPVMAASELEIDDELEALAAGQPAAGDTEALAAGQPAAGELEALAAGQPAAGVSAPGSPSRPPVAGDTTLHIAVALVRDEAAALRRLRAVSALALRLRAGTGEILGVNTALVQHVLFPAAVGGTGVTILELPGGLASGLLACLGLGFQIQRYVHLSCDARERRAVAQLVPVWGMHYDGQLSAGAWDSGLVPEFSTPTELLHWGASAAAVEAMGLGDTSVCLVVGSWGGSTSWDTQHVVSFLGGLQQYRRERRLPPPAFLLEGPHISIDAAPEAGWPLGLPSPLDAAVTGAAVHRLSCLYTNLANAVHLQHCLAQLRPPEGRSLAALLPPGHSPAAACTVMAPPYAALDIPGRPWVALPPPSVSDAPLRAGPNRTPSRVTAAAYSAAAGFWLRTSRHTKLELELELLETSSPPPVFQFALSFCMALHRAFVTPHDMQYPAARHLVTSPQGGGSELAPPISTGAAAAVSGSVAGLAGGAAPPLPALAVSAVAVRWSAAAAWDEELTPLACALLTQRAPGLAVVMATAGLASAVDAQESALAEGTDPDVWLDASTLAHLQGAPAGVGTDGRPERRVLRRAALYRWTGDQLLRACSDGSTRVCPPPDAREAIVRQVHAVAHLGIRRTLALVQLGHWWHGMRKTVQRVVRSCKLCDMTNSGGVARPIQLQPLAIRGMFYRWGVDLAGPLPPTAPFGYTYVMVCIEHFTKHAEFVALRSKQPDETSRGLLELVARFSAPAEVVTDRGGEFQGAFAALLRQCFVDHRLTSAGHPQADGAAERLVQVVKAALRKHCKDTGRTDDWDLQLPWLALAYRCSPQASTRYSPYELMFGVPPVVPPAVRERMAEPLGLAGPVGAYAAALQERAALLQRHAPIAAANLLIAQHRDTRRYAHVRSGKYRPPAMEFAPGDYVYVRRSAVHNTLQMPVYDEVLRVERVGAMGVAVLLGRDGGRIRRRIEQLVPCHLPDLDPIVDVRLQRPTTDLACEVCESPEDEARMLLCDACGTGWHLQCLSPPLSAVPPGQWVCPECVKLRREAPVGPEMALPKAAPVLFPNAATRRRDEQAAALDGVRVKRVVYTGQGRQRARSVVWGTVRYRGALARPHYFLVEWDEGSAEPMGITAVNRLLVTG</sequence>
<dbReference type="Pfam" id="PF17921">
    <property type="entry name" value="Integrase_H2C2"/>
    <property type="match status" value="1"/>
</dbReference>
<feature type="domain" description="PHD-type" evidence="12">
    <location>
        <begin position="1640"/>
        <end position="1690"/>
    </location>
</feature>
<dbReference type="PANTHER" id="PTHR37984:SF5">
    <property type="entry name" value="PROTEIN NYNRIN-LIKE"/>
    <property type="match status" value="1"/>
</dbReference>
<evidence type="ECO:0000259" key="14">
    <source>
        <dbReference type="PROSITE" id="PS50994"/>
    </source>
</evidence>
<comment type="caution">
    <text evidence="15">The sequence shown here is derived from an EMBL/GenBank/DDBJ whole genome shotgun (WGS) entry which is preliminary data.</text>
</comment>
<feature type="region of interest" description="Disordered" evidence="11">
    <location>
        <begin position="534"/>
        <end position="563"/>
    </location>
</feature>